<evidence type="ECO:0000313" key="1">
    <source>
        <dbReference type="EMBL" id="KAJ7569915.1"/>
    </source>
</evidence>
<accession>A0ACC2EU77</accession>
<organism evidence="1 2">
    <name type="scientific">Diphasiastrum complanatum</name>
    <name type="common">Issler's clubmoss</name>
    <name type="synonym">Lycopodium complanatum</name>
    <dbReference type="NCBI Taxonomy" id="34168"/>
    <lineage>
        <taxon>Eukaryota</taxon>
        <taxon>Viridiplantae</taxon>
        <taxon>Streptophyta</taxon>
        <taxon>Embryophyta</taxon>
        <taxon>Tracheophyta</taxon>
        <taxon>Lycopodiopsida</taxon>
        <taxon>Lycopodiales</taxon>
        <taxon>Lycopodiaceae</taxon>
        <taxon>Lycopodioideae</taxon>
        <taxon>Diphasiastrum</taxon>
    </lineage>
</organism>
<reference evidence="2" key="1">
    <citation type="journal article" date="2024" name="Proc. Natl. Acad. Sci. U.S.A.">
        <title>Extraordinary preservation of gene collinearity over three hundred million years revealed in homosporous lycophytes.</title>
        <authorList>
            <person name="Li C."/>
            <person name="Wickell D."/>
            <person name="Kuo L.Y."/>
            <person name="Chen X."/>
            <person name="Nie B."/>
            <person name="Liao X."/>
            <person name="Peng D."/>
            <person name="Ji J."/>
            <person name="Jenkins J."/>
            <person name="Williams M."/>
            <person name="Shu S."/>
            <person name="Plott C."/>
            <person name="Barry K."/>
            <person name="Rajasekar S."/>
            <person name="Grimwood J."/>
            <person name="Han X."/>
            <person name="Sun S."/>
            <person name="Hou Z."/>
            <person name="He W."/>
            <person name="Dai G."/>
            <person name="Sun C."/>
            <person name="Schmutz J."/>
            <person name="Leebens-Mack J.H."/>
            <person name="Li F.W."/>
            <person name="Wang L."/>
        </authorList>
    </citation>
    <scope>NUCLEOTIDE SEQUENCE [LARGE SCALE GENOMIC DNA]</scope>
    <source>
        <strain evidence="2">cv. PW_Plant_1</strain>
    </source>
</reference>
<sequence length="291" mass="31338">MLLQLMAQASLQTTLPSRLTVQEVFQRRPLCSPAISKNAEALFRRAPRTAYSIGLSSCSKFRSLNALQFCVGDRSAALGYNRFGLPGLLSVAAAYNTEAPSASAVSDDPVERNKLAQVSKRLEQTGRYFKRLGQFGFWGQLTCTIVSAVILAFSVAITGTATSPTTFYLTAAGIVAAFISVFWSFGYIRLANRLRGSVENPIKAPPRVQVVKNLKNGVVINLLGMAATILGMQATVGALVARALTSSATPFLQGSSSYNPVLALDVFLVQVKFSSSFDGFVVSEHLKRIRV</sequence>
<comment type="caution">
    <text evidence="1">The sequence shown here is derived from an EMBL/GenBank/DDBJ whole genome shotgun (WGS) entry which is preliminary data.</text>
</comment>
<dbReference type="Proteomes" id="UP001162992">
    <property type="component" value="Chromosome 1"/>
</dbReference>
<dbReference type="EMBL" id="CM055092">
    <property type="protein sequence ID" value="KAJ7569915.1"/>
    <property type="molecule type" value="Genomic_DNA"/>
</dbReference>
<evidence type="ECO:0000313" key="2">
    <source>
        <dbReference type="Proteomes" id="UP001162992"/>
    </source>
</evidence>
<protein>
    <submittedName>
        <fullName evidence="1">Uncharacterized protein</fullName>
    </submittedName>
</protein>
<gene>
    <name evidence="1" type="ORF">O6H91_01G100100</name>
</gene>
<keyword evidence="2" id="KW-1185">Reference proteome</keyword>
<name>A0ACC2EU77_DIPCM</name>
<proteinExistence type="predicted"/>